<accession>A0A7G2CKQ2</accession>
<name>A0A7G2CKQ2_9TRYP</name>
<evidence type="ECO:0000256" key="2">
    <source>
        <dbReference type="ARBA" id="ARBA00022737"/>
    </source>
</evidence>
<dbReference type="Gene3D" id="3.80.10.10">
    <property type="entry name" value="Ribonuclease Inhibitor"/>
    <property type="match status" value="1"/>
</dbReference>
<dbReference type="SUPFAM" id="SSF52058">
    <property type="entry name" value="L domain-like"/>
    <property type="match status" value="1"/>
</dbReference>
<gene>
    <name evidence="3" type="ORF">ADEAN_000700200</name>
</gene>
<reference evidence="3 4" key="1">
    <citation type="submission" date="2020-08" db="EMBL/GenBank/DDBJ databases">
        <authorList>
            <person name="Newling K."/>
            <person name="Davey J."/>
            <person name="Forrester S."/>
        </authorList>
    </citation>
    <scope>NUCLEOTIDE SEQUENCE [LARGE SCALE GENOMIC DNA]</scope>
    <source>
        <strain evidence="4">Crithidia deanei Carvalho (ATCC PRA-265)</strain>
    </source>
</reference>
<proteinExistence type="predicted"/>
<organism evidence="3 4">
    <name type="scientific">Angomonas deanei</name>
    <dbReference type="NCBI Taxonomy" id="59799"/>
    <lineage>
        <taxon>Eukaryota</taxon>
        <taxon>Discoba</taxon>
        <taxon>Euglenozoa</taxon>
        <taxon>Kinetoplastea</taxon>
        <taxon>Metakinetoplastina</taxon>
        <taxon>Trypanosomatida</taxon>
        <taxon>Trypanosomatidae</taxon>
        <taxon>Strigomonadinae</taxon>
        <taxon>Angomonas</taxon>
    </lineage>
</organism>
<keyword evidence="4" id="KW-1185">Reference proteome</keyword>
<dbReference type="InterPro" id="IPR050836">
    <property type="entry name" value="SDS22/Internalin_LRR"/>
</dbReference>
<protein>
    <submittedName>
        <fullName evidence="3">Uncharacterized protein</fullName>
    </submittedName>
</protein>
<dbReference type="AlphaFoldDB" id="A0A7G2CKQ2"/>
<dbReference type="InterPro" id="IPR001611">
    <property type="entry name" value="Leu-rich_rpt"/>
</dbReference>
<dbReference type="PANTHER" id="PTHR46652">
    <property type="entry name" value="LEUCINE-RICH REPEAT AND IQ DOMAIN-CONTAINING PROTEIN 1-RELATED"/>
    <property type="match status" value="1"/>
</dbReference>
<keyword evidence="2" id="KW-0677">Repeat</keyword>
<evidence type="ECO:0000313" key="3">
    <source>
        <dbReference type="EMBL" id="CAD2219494.1"/>
    </source>
</evidence>
<dbReference type="OrthoDB" id="272779at2759"/>
<evidence type="ECO:0000256" key="1">
    <source>
        <dbReference type="ARBA" id="ARBA00022614"/>
    </source>
</evidence>
<dbReference type="VEuPathDB" id="TriTrypDB:ADEAN_000700200"/>
<sequence length="383" mass="42625">MDFVLAVSYFDRCPLALSAVGPFLRSVVEESVPCGYDMKPHLRITAECSGRQIRSCEVRKGGAGGLLRVVWWWLERDTRPVSMRLHSLQVVTSFPSCTIELRIKKAETRALKAVLQDERIQRQLETLVVGEITGRLDFTLLSPFSRLVELEIRSSLFTVSNATALLSGHLTTLDLSHTNVTTIAGLLLRPNRHRRLTTLRLNQTRVESLAGLEGFTALRELYACQSALRDISALRSLPGLRVLNLSETAIADLEPLAHCPLLEEVMLSSCRHLTTVDPLAAVPALRCLTVDHTPVQNLPDTFGASHTLLEHISFNSCPFITTLAPLRGAVSLKTVSAVRGYVDTLGRFYVDSPRLEILRLLFCPIPKEEFEELRVANPNCMAY</sequence>
<dbReference type="Proteomes" id="UP000515908">
    <property type="component" value="Chromosome 14"/>
</dbReference>
<evidence type="ECO:0000313" key="4">
    <source>
        <dbReference type="Proteomes" id="UP000515908"/>
    </source>
</evidence>
<dbReference type="EMBL" id="LR877158">
    <property type="protein sequence ID" value="CAD2219494.1"/>
    <property type="molecule type" value="Genomic_DNA"/>
</dbReference>
<keyword evidence="1" id="KW-0433">Leucine-rich repeat</keyword>
<dbReference type="PROSITE" id="PS51450">
    <property type="entry name" value="LRR"/>
    <property type="match status" value="2"/>
</dbReference>
<dbReference type="InterPro" id="IPR032675">
    <property type="entry name" value="LRR_dom_sf"/>
</dbReference>
<dbReference type="PANTHER" id="PTHR46652:SF3">
    <property type="entry name" value="LEUCINE-RICH REPEAT-CONTAINING PROTEIN 9"/>
    <property type="match status" value="1"/>
</dbReference>